<feature type="signal peptide" evidence="1">
    <location>
        <begin position="1"/>
        <end position="25"/>
    </location>
</feature>
<evidence type="ECO:0000313" key="2">
    <source>
        <dbReference type="EMBL" id="CCE93494.1"/>
    </source>
</evidence>
<proteinExistence type="predicted"/>
<gene>
    <name evidence="2" type="primary">TDEL0G01270</name>
    <name evidence="2" type="ORF">TDEL_0G01270</name>
</gene>
<dbReference type="RefSeq" id="XP_003682705.1">
    <property type="nucleotide sequence ID" value="XM_003682657.1"/>
</dbReference>
<dbReference type="AlphaFoldDB" id="G8ZYL9"/>
<name>G8ZYL9_TORDE</name>
<dbReference type="GeneID" id="11504552"/>
<sequence>MNHAMFLRNIFFLLALIVNIAKSYSIRYVPQHAPNNVTEAFLNCLEDSLGHLDFNVTTGPIGRINMMPSTRRNFTPEERQAILHCINLASAHLHFESQSAVYEDEFTLRSTDISCLRTFFDYRLQIIEGTRQTSIGNFMGLDIDLAINGYSLNCDGHFYSIGHSYVTFFTPKGDTQIKYYA</sequence>
<dbReference type="KEGG" id="tdl:TDEL_0G01270"/>
<reference evidence="2 3" key="1">
    <citation type="journal article" date="2011" name="Proc. Natl. Acad. Sci. U.S.A.">
        <title>Evolutionary erosion of yeast sex chromosomes by mating-type switching accidents.</title>
        <authorList>
            <person name="Gordon J.L."/>
            <person name="Armisen D."/>
            <person name="Proux-Wera E."/>
            <person name="Oheigeartaigh S.S."/>
            <person name="Byrne K.P."/>
            <person name="Wolfe K.H."/>
        </authorList>
    </citation>
    <scope>NUCLEOTIDE SEQUENCE [LARGE SCALE GENOMIC DNA]</scope>
    <source>
        <strain evidence="3">ATCC 10662 / CBS 1146 / NBRC 0425 / NCYC 2629 / NRRL Y-866</strain>
    </source>
</reference>
<dbReference type="HOGENOM" id="CLU_1490005_0_0_1"/>
<dbReference type="EMBL" id="HE616748">
    <property type="protein sequence ID" value="CCE93494.1"/>
    <property type="molecule type" value="Genomic_DNA"/>
</dbReference>
<dbReference type="InParanoid" id="G8ZYL9"/>
<keyword evidence="3" id="KW-1185">Reference proteome</keyword>
<organism evidence="2 3">
    <name type="scientific">Torulaspora delbrueckii</name>
    <name type="common">Yeast</name>
    <name type="synonym">Candida colliculosa</name>
    <dbReference type="NCBI Taxonomy" id="4950"/>
    <lineage>
        <taxon>Eukaryota</taxon>
        <taxon>Fungi</taxon>
        <taxon>Dikarya</taxon>
        <taxon>Ascomycota</taxon>
        <taxon>Saccharomycotina</taxon>
        <taxon>Saccharomycetes</taxon>
        <taxon>Saccharomycetales</taxon>
        <taxon>Saccharomycetaceae</taxon>
        <taxon>Torulaspora</taxon>
    </lineage>
</organism>
<feature type="chain" id="PRO_5003519696" evidence="1">
    <location>
        <begin position="26"/>
        <end position="181"/>
    </location>
</feature>
<evidence type="ECO:0000313" key="3">
    <source>
        <dbReference type="Proteomes" id="UP000005627"/>
    </source>
</evidence>
<protein>
    <submittedName>
        <fullName evidence="2">Uncharacterized protein</fullName>
    </submittedName>
</protein>
<evidence type="ECO:0000256" key="1">
    <source>
        <dbReference type="SAM" id="SignalP"/>
    </source>
</evidence>
<dbReference type="OrthoDB" id="10543264at2759"/>
<dbReference type="Proteomes" id="UP000005627">
    <property type="component" value="Chromosome 7"/>
</dbReference>
<keyword evidence="1" id="KW-0732">Signal</keyword>
<accession>G8ZYL9</accession>